<comment type="similarity">
    <text evidence="10">Belongs to the DHHC palmitoyltransferase family.</text>
</comment>
<evidence type="ECO:0000256" key="8">
    <source>
        <dbReference type="ARBA" id="ARBA00023315"/>
    </source>
</evidence>
<organism evidence="12 13">
    <name type="scientific">Botryobasidium botryosum (strain FD-172 SS1)</name>
    <dbReference type="NCBI Taxonomy" id="930990"/>
    <lineage>
        <taxon>Eukaryota</taxon>
        <taxon>Fungi</taxon>
        <taxon>Dikarya</taxon>
        <taxon>Basidiomycota</taxon>
        <taxon>Agaricomycotina</taxon>
        <taxon>Agaricomycetes</taxon>
        <taxon>Cantharellales</taxon>
        <taxon>Botryobasidiaceae</taxon>
        <taxon>Botryobasidium</taxon>
    </lineage>
</organism>
<feature type="transmembrane region" description="Helical" evidence="10">
    <location>
        <begin position="58"/>
        <end position="79"/>
    </location>
</feature>
<dbReference type="InterPro" id="IPR001594">
    <property type="entry name" value="Palmitoyltrfase_DHHC"/>
</dbReference>
<evidence type="ECO:0000256" key="2">
    <source>
        <dbReference type="ARBA" id="ARBA00022679"/>
    </source>
</evidence>
<dbReference type="EMBL" id="KL198028">
    <property type="protein sequence ID" value="KDQ16372.1"/>
    <property type="molecule type" value="Genomic_DNA"/>
</dbReference>
<keyword evidence="5 10" id="KW-0472">Membrane</keyword>
<evidence type="ECO:0000256" key="7">
    <source>
        <dbReference type="ARBA" id="ARBA00023288"/>
    </source>
</evidence>
<dbReference type="EC" id="2.3.1.225" evidence="10"/>
<dbReference type="FunCoup" id="A0A067MWZ2">
    <property type="interactions" value="228"/>
</dbReference>
<dbReference type="HOGENOM" id="CLU_054274_1_0_1"/>
<comment type="subcellular location">
    <subcellularLocation>
        <location evidence="1">Membrane</location>
        <topology evidence="1">Multi-pass membrane protein</topology>
    </subcellularLocation>
</comment>
<dbReference type="OrthoDB" id="9909019at2759"/>
<keyword evidence="6" id="KW-0564">Palmitate</keyword>
<dbReference type="GO" id="GO:0016020">
    <property type="term" value="C:membrane"/>
    <property type="evidence" value="ECO:0007669"/>
    <property type="project" value="UniProtKB-SubCell"/>
</dbReference>
<name>A0A067MWZ2_BOTB1</name>
<comment type="catalytic activity">
    <reaction evidence="9 10">
        <text>L-cysteinyl-[protein] + hexadecanoyl-CoA = S-hexadecanoyl-L-cysteinyl-[protein] + CoA</text>
        <dbReference type="Rhea" id="RHEA:36683"/>
        <dbReference type="Rhea" id="RHEA-COMP:10131"/>
        <dbReference type="Rhea" id="RHEA-COMP:11032"/>
        <dbReference type="ChEBI" id="CHEBI:29950"/>
        <dbReference type="ChEBI" id="CHEBI:57287"/>
        <dbReference type="ChEBI" id="CHEBI:57379"/>
        <dbReference type="ChEBI" id="CHEBI:74151"/>
        <dbReference type="EC" id="2.3.1.225"/>
    </reaction>
</comment>
<dbReference type="PROSITE" id="PS50216">
    <property type="entry name" value="DHHC"/>
    <property type="match status" value="1"/>
</dbReference>
<keyword evidence="7" id="KW-0449">Lipoprotein</keyword>
<evidence type="ECO:0000313" key="12">
    <source>
        <dbReference type="EMBL" id="KDQ16372.1"/>
    </source>
</evidence>
<accession>A0A067MWZ2</accession>
<dbReference type="InterPro" id="IPR039859">
    <property type="entry name" value="PFA4/ZDH16/20/ERF2-like"/>
</dbReference>
<evidence type="ECO:0000256" key="5">
    <source>
        <dbReference type="ARBA" id="ARBA00023136"/>
    </source>
</evidence>
<evidence type="ECO:0000256" key="9">
    <source>
        <dbReference type="ARBA" id="ARBA00048048"/>
    </source>
</evidence>
<evidence type="ECO:0000313" key="13">
    <source>
        <dbReference type="Proteomes" id="UP000027195"/>
    </source>
</evidence>
<evidence type="ECO:0000256" key="3">
    <source>
        <dbReference type="ARBA" id="ARBA00022692"/>
    </source>
</evidence>
<keyword evidence="4 10" id="KW-1133">Transmembrane helix</keyword>
<dbReference type="Pfam" id="PF01529">
    <property type="entry name" value="DHHC"/>
    <property type="match status" value="1"/>
</dbReference>
<feature type="transmembrane region" description="Helical" evidence="10">
    <location>
        <begin position="209"/>
        <end position="234"/>
    </location>
</feature>
<dbReference type="AlphaFoldDB" id="A0A067MWZ2"/>
<keyword evidence="8 10" id="KW-0012">Acyltransferase</keyword>
<evidence type="ECO:0000256" key="1">
    <source>
        <dbReference type="ARBA" id="ARBA00004141"/>
    </source>
</evidence>
<feature type="transmembrane region" description="Helical" evidence="10">
    <location>
        <begin position="28"/>
        <end position="52"/>
    </location>
</feature>
<gene>
    <name evidence="12" type="ORF">BOTBODRAFT_107138</name>
</gene>
<keyword evidence="13" id="KW-1185">Reference proteome</keyword>
<proteinExistence type="inferred from homology"/>
<reference evidence="13" key="1">
    <citation type="journal article" date="2014" name="Proc. Natl. Acad. Sci. U.S.A.">
        <title>Extensive sampling of basidiomycete genomes demonstrates inadequacy of the white-rot/brown-rot paradigm for wood decay fungi.</title>
        <authorList>
            <person name="Riley R."/>
            <person name="Salamov A.A."/>
            <person name="Brown D.W."/>
            <person name="Nagy L.G."/>
            <person name="Floudas D."/>
            <person name="Held B.W."/>
            <person name="Levasseur A."/>
            <person name="Lombard V."/>
            <person name="Morin E."/>
            <person name="Otillar R."/>
            <person name="Lindquist E.A."/>
            <person name="Sun H."/>
            <person name="LaButti K.M."/>
            <person name="Schmutz J."/>
            <person name="Jabbour D."/>
            <person name="Luo H."/>
            <person name="Baker S.E."/>
            <person name="Pisabarro A.G."/>
            <person name="Walton J.D."/>
            <person name="Blanchette R.A."/>
            <person name="Henrissat B."/>
            <person name="Martin F."/>
            <person name="Cullen D."/>
            <person name="Hibbett D.S."/>
            <person name="Grigoriev I.V."/>
        </authorList>
    </citation>
    <scope>NUCLEOTIDE SEQUENCE [LARGE SCALE GENOMIC DNA]</scope>
    <source>
        <strain evidence="13">FD-172 SS1</strain>
    </source>
</reference>
<dbReference type="PANTHER" id="PTHR12246">
    <property type="entry name" value="PALMITOYLTRANSFERASE ZDHHC16"/>
    <property type="match status" value="1"/>
</dbReference>
<dbReference type="Proteomes" id="UP000027195">
    <property type="component" value="Unassembled WGS sequence"/>
</dbReference>
<evidence type="ECO:0000256" key="6">
    <source>
        <dbReference type="ARBA" id="ARBA00023139"/>
    </source>
</evidence>
<feature type="transmembrane region" description="Helical" evidence="10">
    <location>
        <begin position="170"/>
        <end position="189"/>
    </location>
</feature>
<feature type="domain" description="Palmitoyltransferase DHHC" evidence="11">
    <location>
        <begin position="121"/>
        <end position="248"/>
    </location>
</feature>
<keyword evidence="3 10" id="KW-0812">Transmembrane</keyword>
<comment type="domain">
    <text evidence="10">The DHHC domain is required for palmitoyltransferase activity.</text>
</comment>
<sequence length="329" mass="37268">MPSLHAAQVSIVRCCKWLERAGERLTGAIGPFFVGLAVLLMATGCLSFFVIIGPTLSMPLLSLPLCVLIATNMFAHYYFVCTVPPGTPDDGVGLGEGQGLFWASKRHNGGISFPDYIAADGERRFCMKCERPKPERAHHCRICKTCVLKYDHHCPVRINQCVGIRNERHFILFMFYLVLASGSFVALGFEHIFIAFDSSDIEKWPSQYIPRYVFIVIYILSAALGFAVGIMLAWQLHLISSAETTVEHSDFDNYRRNAKHRQETFVNSYDLGRTRNLSLFFNLENYSLYTLLLPLRCAPYTDGFTWARRAGYQRHQGVRPGDELTDEDD</sequence>
<dbReference type="InParanoid" id="A0A067MWZ2"/>
<dbReference type="STRING" id="930990.A0A067MWZ2"/>
<dbReference type="GO" id="GO:0019706">
    <property type="term" value="F:protein-cysteine S-palmitoyltransferase activity"/>
    <property type="evidence" value="ECO:0007669"/>
    <property type="project" value="UniProtKB-EC"/>
</dbReference>
<protein>
    <recommendedName>
        <fullName evidence="10">Palmitoyltransferase</fullName>
        <ecNumber evidence="10">2.3.1.225</ecNumber>
    </recommendedName>
</protein>
<evidence type="ECO:0000256" key="10">
    <source>
        <dbReference type="RuleBase" id="RU079119"/>
    </source>
</evidence>
<evidence type="ECO:0000259" key="11">
    <source>
        <dbReference type="Pfam" id="PF01529"/>
    </source>
</evidence>
<evidence type="ECO:0000256" key="4">
    <source>
        <dbReference type="ARBA" id="ARBA00022989"/>
    </source>
</evidence>
<keyword evidence="2 10" id="KW-0808">Transferase</keyword>